<feature type="domain" description="TRASH" evidence="1">
    <location>
        <begin position="258"/>
        <end position="292"/>
    </location>
</feature>
<evidence type="ECO:0000259" key="1">
    <source>
        <dbReference type="SMART" id="SM00746"/>
    </source>
</evidence>
<dbReference type="Gene3D" id="3.40.960.10">
    <property type="entry name" value="VSR Endonuclease"/>
    <property type="match status" value="1"/>
</dbReference>
<reference evidence="3" key="1">
    <citation type="journal article" date="2014" name="PLoS ONE">
        <title>Plasmidome interchange between Clostridium botulinum, Clostridium novyi and Clostridium haemolyticum converts strains of independent lineages into distinctly different pathogens.</title>
        <authorList>
            <person name="Skarin H."/>
            <person name="Segerman B."/>
        </authorList>
    </citation>
    <scope>NUCLEOTIDE SEQUENCE [LARGE SCALE GENOMIC DNA]</scope>
    <source>
        <strain evidence="3">NCTC 9693</strain>
    </source>
</reference>
<feature type="domain" description="TRASH" evidence="1">
    <location>
        <begin position="298"/>
        <end position="334"/>
    </location>
</feature>
<dbReference type="EMBL" id="JENX01000125">
    <property type="protein sequence ID" value="KEI14141.1"/>
    <property type="molecule type" value="Genomic_DNA"/>
</dbReference>
<dbReference type="InterPro" id="IPR011335">
    <property type="entry name" value="Restrct_endonuc-II-like"/>
</dbReference>
<keyword evidence="2" id="KW-0255">Endonuclease</keyword>
<geneLocation type="plasmid" evidence="2 3">
    <name>p1Ch9693</name>
</geneLocation>
<dbReference type="RefSeq" id="WP_039230751.1">
    <property type="nucleotide sequence ID" value="NZ_CM003349.1"/>
</dbReference>
<evidence type="ECO:0000313" key="2">
    <source>
        <dbReference type="EMBL" id="KEI14141.1"/>
    </source>
</evidence>
<gene>
    <name evidence="2" type="ORF">Z960_p0148</name>
</gene>
<keyword evidence="3" id="KW-1185">Reference proteome</keyword>
<sequence>MGDIKEIQTKICKCCGKEKPVCEFNKIGMDKNKSQKYNTKCKVCSWYDYHKKYTLLPKWNIYDLNTLIDNLINKKIMQINDLTTILQKPLDDIIKMIYINKIKMNNIKVEIKCKNCSKIMSVWVCDIINNKQFCSKKCQKSFKQAQIHNQKTNNMKKCNKCHHIKPLNEFGLDKYKSDGYNNKCKVCDRIARLKNNITIYDDWTIQDLRTIFDLSLNNKVNTINEMQKFIPNKSIEEILNFASKNNLKLYNLHVQVKCTYCNKDILVRKDEYLNYNDYFCNRKCKNNYLQKDNIQCTCDWCKKVIIKTKSAFESRMRKHHFCSVNCSQKFFKNITVKTDKWKTMLKKNAINNLQKGAYKTNSSIQIKINNILEELSENYINEYPIGYYALDNYLLKHNLLIEVMGTYWHCDNRYYNNIKYKMQRKRIANDKTKHNYIVNNHGIEILYLWESDINNNLALCKQLIKHYINNKGRIINYHSFNYHLDNNNLILNKNLIRPYMEWDKKELSSITSFAN</sequence>
<keyword evidence="2" id="KW-0540">Nuclease</keyword>
<keyword evidence="2" id="KW-0614">Plasmid</keyword>
<dbReference type="InterPro" id="IPR011017">
    <property type="entry name" value="TRASH_dom"/>
</dbReference>
<protein>
    <submittedName>
        <fullName evidence="2">Restriction endonuclease</fullName>
    </submittedName>
</protein>
<accession>A0ABR4TB36</accession>
<proteinExistence type="predicted"/>
<keyword evidence="2" id="KW-0378">Hydrolase</keyword>
<name>A0ABR4TB36_CLOHA</name>
<dbReference type="SUPFAM" id="SSF52980">
    <property type="entry name" value="Restriction endonuclease-like"/>
    <property type="match status" value="1"/>
</dbReference>
<comment type="caution">
    <text evidence="2">The sequence shown here is derived from an EMBL/GenBank/DDBJ whole genome shotgun (WGS) entry which is preliminary data.</text>
</comment>
<dbReference type="GO" id="GO:0004519">
    <property type="term" value="F:endonuclease activity"/>
    <property type="evidence" value="ECO:0007669"/>
    <property type="project" value="UniProtKB-KW"/>
</dbReference>
<evidence type="ECO:0000313" key="3">
    <source>
        <dbReference type="Proteomes" id="UP000027937"/>
    </source>
</evidence>
<organism evidence="2 3">
    <name type="scientific">Clostridium haemolyticum NCTC 9693</name>
    <dbReference type="NCBI Taxonomy" id="1443114"/>
    <lineage>
        <taxon>Bacteria</taxon>
        <taxon>Bacillati</taxon>
        <taxon>Bacillota</taxon>
        <taxon>Clostridia</taxon>
        <taxon>Eubacteriales</taxon>
        <taxon>Clostridiaceae</taxon>
        <taxon>Clostridium</taxon>
    </lineage>
</organism>
<dbReference type="Proteomes" id="UP000027937">
    <property type="component" value="Plasmid p1Ch9693"/>
</dbReference>
<feature type="domain" description="TRASH" evidence="1">
    <location>
        <begin position="113"/>
        <end position="146"/>
    </location>
</feature>
<dbReference type="SMART" id="SM00746">
    <property type="entry name" value="TRASH"/>
    <property type="match status" value="3"/>
</dbReference>